<evidence type="ECO:0000313" key="15">
    <source>
        <dbReference type="Proteomes" id="UP000012073"/>
    </source>
</evidence>
<feature type="binding site" evidence="13">
    <location>
        <begin position="179"/>
        <end position="180"/>
    </location>
    <ligand>
        <name>ITP</name>
        <dbReference type="ChEBI" id="CHEBI:61402"/>
    </ligand>
</feature>
<dbReference type="Pfam" id="PF01725">
    <property type="entry name" value="Ham1p_like"/>
    <property type="match status" value="1"/>
</dbReference>
<dbReference type="GO" id="GO:0009204">
    <property type="term" value="P:deoxyribonucleoside triphosphate catabolic process"/>
    <property type="evidence" value="ECO:0007669"/>
    <property type="project" value="UniProtKB-UniRule"/>
</dbReference>
<dbReference type="PhylomeDB" id="R7Q3T8"/>
<comment type="function">
    <text evidence="9">Pyrophosphatase that hydrolyzes the non-canonical purine nucleotides inosine triphosphate (ITP), deoxyinosine triphosphate (dITP) as well as 2'-deoxy-N-6-hydroxylaminopurine triphosphate (dHAPTP) and xanthosine 5'-triphosphate (XTP) to their respective monophosphate derivatives. The enzyme does not distinguish between the deoxy- and ribose forms. Probably excludes non-canonical purines from RNA and DNA precursor pools, thus preventing their incorporation into RNA and DNA and avoiding chromosomal lesions.</text>
</comment>
<dbReference type="PANTHER" id="PTHR11067:SF9">
    <property type="entry name" value="INOSINE TRIPHOSPHATE PYROPHOSPHATASE"/>
    <property type="match status" value="1"/>
</dbReference>
<evidence type="ECO:0000256" key="13">
    <source>
        <dbReference type="HAMAP-Rule" id="MF_03148"/>
    </source>
</evidence>
<comment type="catalytic activity">
    <reaction evidence="11">
        <text>dITP + H2O = dIMP + diphosphate + H(+)</text>
        <dbReference type="Rhea" id="RHEA:28342"/>
        <dbReference type="ChEBI" id="CHEBI:15377"/>
        <dbReference type="ChEBI" id="CHEBI:15378"/>
        <dbReference type="ChEBI" id="CHEBI:33019"/>
        <dbReference type="ChEBI" id="CHEBI:61194"/>
        <dbReference type="ChEBI" id="CHEBI:61382"/>
        <dbReference type="EC" id="3.6.1.66"/>
    </reaction>
    <physiologicalReaction direction="left-to-right" evidence="11">
        <dbReference type="Rhea" id="RHEA:28343"/>
    </physiologicalReaction>
</comment>
<keyword evidence="8 13" id="KW-0546">Nucleotide metabolism</keyword>
<comment type="subcellular location">
    <subcellularLocation>
        <location evidence="1 13">Cytoplasm</location>
    </subcellularLocation>
</comment>
<dbReference type="GO" id="GO:0036220">
    <property type="term" value="F:ITP diphosphatase activity"/>
    <property type="evidence" value="ECO:0007669"/>
    <property type="project" value="UniProtKB-UniRule"/>
</dbReference>
<dbReference type="FunFam" id="3.90.950.10:FF:000003">
    <property type="entry name" value="Inosine triphosphate pyrophosphatase"/>
    <property type="match status" value="1"/>
</dbReference>
<dbReference type="EC" id="3.6.1.66" evidence="13"/>
<comment type="similarity">
    <text evidence="2 13">Belongs to the HAM1 NTPase family.</text>
</comment>
<dbReference type="AlphaFoldDB" id="R7Q3T8"/>
<dbReference type="SUPFAM" id="SSF52972">
    <property type="entry name" value="ITPase-like"/>
    <property type="match status" value="1"/>
</dbReference>
<evidence type="ECO:0000256" key="4">
    <source>
        <dbReference type="ARBA" id="ARBA00022723"/>
    </source>
</evidence>
<sequence>MTSAPITFVTGNQNKLREVESILSSDNGAARLRVVARKIDLPELQGEPDDIARQKCLLAAQQVGGPTLVEDTCLCFHALGGLPGPYIKWFLDKVGHDGLNRMLAGFEDKRAYALCTFGYSPGVEGEEAVVFSGRTEGRIVAARKKGDGPAFGWDPVFLPDGFEETYAEMDKEVKNGISHRFKALEKVKAYLEKEGG</sequence>
<dbReference type="GO" id="GO:0005737">
    <property type="term" value="C:cytoplasm"/>
    <property type="evidence" value="ECO:0007669"/>
    <property type="project" value="UniProtKB-SubCell"/>
</dbReference>
<dbReference type="GO" id="GO:0009117">
    <property type="term" value="P:nucleotide metabolic process"/>
    <property type="evidence" value="ECO:0007669"/>
    <property type="project" value="UniProtKB-KW"/>
</dbReference>
<comment type="subunit">
    <text evidence="13">Homodimer.</text>
</comment>
<dbReference type="GO" id="GO:0035870">
    <property type="term" value="F:dITP diphosphatase activity"/>
    <property type="evidence" value="ECO:0007669"/>
    <property type="project" value="UniProtKB-UniRule"/>
</dbReference>
<keyword evidence="4 13" id="KW-0479">Metal-binding</keyword>
<organism evidence="14 15">
    <name type="scientific">Chondrus crispus</name>
    <name type="common">Carrageen Irish moss</name>
    <name type="synonym">Polymorpha crispa</name>
    <dbReference type="NCBI Taxonomy" id="2769"/>
    <lineage>
        <taxon>Eukaryota</taxon>
        <taxon>Rhodophyta</taxon>
        <taxon>Florideophyceae</taxon>
        <taxon>Rhodymeniophycidae</taxon>
        <taxon>Gigartinales</taxon>
        <taxon>Gigartinaceae</taxon>
        <taxon>Chondrus</taxon>
    </lineage>
</organism>
<evidence type="ECO:0000256" key="8">
    <source>
        <dbReference type="ARBA" id="ARBA00023080"/>
    </source>
</evidence>
<keyword evidence="7 13" id="KW-0460">Magnesium</keyword>
<keyword evidence="5 13" id="KW-0547">Nucleotide-binding</keyword>
<name>R7Q3T8_CHOCR</name>
<comment type="function">
    <text evidence="13">Pyrophosphatase that hydrolyzes non-canonical purine nucleotides such as inosine triphosphate (ITP), deoxyinosine triphosphate (dITP) or xanthosine 5'-triphosphate (XTP) to their respective monophosphate derivatives. The enzyme does not distinguish between the deoxy- and ribose forms. Probably excludes non-canonical purines from RNA and DNA precursor pools, thus preventing their incorporation into RNA and DNA and avoiding chromosomal lesions.</text>
</comment>
<dbReference type="EMBL" id="HG001459">
    <property type="protein sequence ID" value="CDF32150.1"/>
    <property type="molecule type" value="Genomic_DNA"/>
</dbReference>
<evidence type="ECO:0000256" key="9">
    <source>
        <dbReference type="ARBA" id="ARBA00054940"/>
    </source>
</evidence>
<keyword evidence="6 13" id="KW-0378">Hydrolase</keyword>
<dbReference type="Gene3D" id="3.90.950.10">
    <property type="match status" value="1"/>
</dbReference>
<feature type="binding site" evidence="13">
    <location>
        <begin position="10"/>
        <end position="15"/>
    </location>
    <ligand>
        <name>ITP</name>
        <dbReference type="ChEBI" id="CHEBI:61402"/>
    </ligand>
</feature>
<dbReference type="HAMAP" id="MF_03148">
    <property type="entry name" value="HAM1_NTPase"/>
    <property type="match status" value="1"/>
</dbReference>
<proteinExistence type="inferred from homology"/>
<dbReference type="GeneID" id="17319560"/>
<accession>R7Q3T8</accession>
<dbReference type="InterPro" id="IPR002637">
    <property type="entry name" value="RdgB/HAM1"/>
</dbReference>
<dbReference type="OrthoDB" id="6288734at2759"/>
<dbReference type="KEGG" id="ccp:CHC_T00009365001"/>
<keyword evidence="15" id="KW-1185">Reference proteome</keyword>
<protein>
    <recommendedName>
        <fullName evidence="13">Inosine triphosphate pyrophosphatase</fullName>
        <shortName evidence="13">ITPase</shortName>
        <shortName evidence="13">Inosine triphosphatase</shortName>
        <ecNumber evidence="13">3.6.1.66</ecNumber>
    </recommendedName>
    <alternativeName>
        <fullName evidence="13">Non-canonical purine NTP pyrophosphatase</fullName>
    </alternativeName>
    <alternativeName>
        <fullName evidence="13">Non-standard purine NTP pyrophosphatase</fullName>
    </alternativeName>
    <alternativeName>
        <fullName evidence="13">Nucleoside-triphosphate diphosphatase</fullName>
    </alternativeName>
    <alternativeName>
        <fullName evidence="13">Nucleoside-triphosphate pyrophosphatase</fullName>
        <shortName evidence="13">NTPase</shortName>
    </alternativeName>
    <alternativeName>
        <fullName evidence="13">XTP/dITP diphosphatase</fullName>
    </alternativeName>
</protein>
<dbReference type="GO" id="GO:0036222">
    <property type="term" value="F:XTP diphosphatase activity"/>
    <property type="evidence" value="ECO:0007669"/>
    <property type="project" value="UniProtKB-UniRule"/>
</dbReference>
<gene>
    <name evidence="14" type="ORF">CHC_T00009365001</name>
</gene>
<dbReference type="Gramene" id="CDF32150">
    <property type="protein sequence ID" value="CDF32150"/>
    <property type="gene ID" value="CHC_T00009365001"/>
</dbReference>
<evidence type="ECO:0000256" key="6">
    <source>
        <dbReference type="ARBA" id="ARBA00022801"/>
    </source>
</evidence>
<dbReference type="PANTHER" id="PTHR11067">
    <property type="entry name" value="INOSINE TRIPHOSPHATE PYROPHOSPHATASE/HAM1 PROTEIN"/>
    <property type="match status" value="1"/>
</dbReference>
<dbReference type="RefSeq" id="XP_005711815.1">
    <property type="nucleotide sequence ID" value="XM_005711758.1"/>
</dbReference>
<comment type="catalytic activity">
    <reaction evidence="13">
        <text>XTP + H2O = XMP + diphosphate + H(+)</text>
        <dbReference type="Rhea" id="RHEA:28610"/>
        <dbReference type="ChEBI" id="CHEBI:15377"/>
        <dbReference type="ChEBI" id="CHEBI:15378"/>
        <dbReference type="ChEBI" id="CHEBI:33019"/>
        <dbReference type="ChEBI" id="CHEBI:57464"/>
        <dbReference type="ChEBI" id="CHEBI:61314"/>
        <dbReference type="EC" id="3.6.1.66"/>
    </reaction>
</comment>
<evidence type="ECO:0000256" key="12">
    <source>
        <dbReference type="ARBA" id="ARBA00093271"/>
    </source>
</evidence>
<dbReference type="InterPro" id="IPR027502">
    <property type="entry name" value="ITPase"/>
</dbReference>
<evidence type="ECO:0000256" key="5">
    <source>
        <dbReference type="ARBA" id="ARBA00022741"/>
    </source>
</evidence>
<keyword evidence="3 13" id="KW-0963">Cytoplasm</keyword>
<evidence type="ECO:0000256" key="10">
    <source>
        <dbReference type="ARBA" id="ARBA00093218"/>
    </source>
</evidence>
<feature type="binding site" evidence="13">
    <location>
        <position position="55"/>
    </location>
    <ligand>
        <name>ITP</name>
        <dbReference type="ChEBI" id="CHEBI:61402"/>
    </ligand>
</feature>
<comment type="cofactor">
    <cofactor evidence="13">
        <name>Mg(2+)</name>
        <dbReference type="ChEBI" id="CHEBI:18420"/>
    </cofactor>
    <cofactor evidence="13">
        <name>Mn(2+)</name>
        <dbReference type="ChEBI" id="CHEBI:29035"/>
    </cofactor>
    <text evidence="13">Binds 1 divalent metal cation per subunit; can use either Mg(2+) or Mn(2+).</text>
</comment>
<feature type="binding site" evidence="13">
    <location>
        <begin position="151"/>
        <end position="154"/>
    </location>
    <ligand>
        <name>ITP</name>
        <dbReference type="ChEBI" id="CHEBI:61402"/>
    </ligand>
</feature>
<evidence type="ECO:0000256" key="1">
    <source>
        <dbReference type="ARBA" id="ARBA00004496"/>
    </source>
</evidence>
<dbReference type="GO" id="GO:0000166">
    <property type="term" value="F:nucleotide binding"/>
    <property type="evidence" value="ECO:0007669"/>
    <property type="project" value="UniProtKB-KW"/>
</dbReference>
<evidence type="ECO:0000256" key="2">
    <source>
        <dbReference type="ARBA" id="ARBA00008023"/>
    </source>
</evidence>
<dbReference type="OMA" id="YDPIFQP"/>
<dbReference type="Proteomes" id="UP000012073">
    <property type="component" value="Unassembled WGS sequence"/>
</dbReference>
<evidence type="ECO:0000256" key="11">
    <source>
        <dbReference type="ARBA" id="ARBA00093255"/>
    </source>
</evidence>
<comment type="catalytic activity">
    <reaction evidence="12">
        <text>N(6)-hydroxy-dATP + H2O = N(6)-hydroxy-dAMP + diphosphate + H(+)</text>
        <dbReference type="Rhea" id="RHEA:83971"/>
        <dbReference type="ChEBI" id="CHEBI:15377"/>
        <dbReference type="ChEBI" id="CHEBI:15378"/>
        <dbReference type="ChEBI" id="CHEBI:33019"/>
        <dbReference type="ChEBI" id="CHEBI:233529"/>
        <dbReference type="ChEBI" id="CHEBI:233530"/>
    </reaction>
    <physiologicalReaction direction="left-to-right" evidence="12">
        <dbReference type="Rhea" id="RHEA:83972"/>
    </physiologicalReaction>
</comment>
<comment type="catalytic activity">
    <reaction evidence="10">
        <text>ITP + H2O = IMP + diphosphate + H(+)</text>
        <dbReference type="Rhea" id="RHEA:29399"/>
        <dbReference type="ChEBI" id="CHEBI:15377"/>
        <dbReference type="ChEBI" id="CHEBI:15378"/>
        <dbReference type="ChEBI" id="CHEBI:33019"/>
        <dbReference type="ChEBI" id="CHEBI:58053"/>
        <dbReference type="ChEBI" id="CHEBI:61402"/>
        <dbReference type="EC" id="3.6.1.66"/>
    </reaction>
    <physiologicalReaction direction="left-to-right" evidence="10">
        <dbReference type="Rhea" id="RHEA:29400"/>
    </physiologicalReaction>
</comment>
<feature type="binding site" evidence="13">
    <location>
        <position position="71"/>
    </location>
    <ligand>
        <name>Mg(2+)</name>
        <dbReference type="ChEBI" id="CHEBI:18420"/>
    </ligand>
</feature>
<feature type="binding site" evidence="13">
    <location>
        <position position="174"/>
    </location>
    <ligand>
        <name>ITP</name>
        <dbReference type="ChEBI" id="CHEBI:61402"/>
    </ligand>
</feature>
<dbReference type="GO" id="GO:0046872">
    <property type="term" value="F:metal ion binding"/>
    <property type="evidence" value="ECO:0007669"/>
    <property type="project" value="UniProtKB-KW"/>
</dbReference>
<feature type="binding site" evidence="13">
    <location>
        <position position="43"/>
    </location>
    <ligand>
        <name>Mg(2+)</name>
        <dbReference type="ChEBI" id="CHEBI:18420"/>
    </ligand>
</feature>
<keyword evidence="13" id="KW-0464">Manganese</keyword>
<feature type="binding site" evidence="13">
    <location>
        <begin position="71"/>
        <end position="72"/>
    </location>
    <ligand>
        <name>ITP</name>
        <dbReference type="ChEBI" id="CHEBI:61402"/>
    </ligand>
</feature>
<dbReference type="InterPro" id="IPR029001">
    <property type="entry name" value="ITPase-like_fam"/>
</dbReference>
<evidence type="ECO:0000256" key="3">
    <source>
        <dbReference type="ARBA" id="ARBA00022490"/>
    </source>
</evidence>
<reference evidence="15" key="1">
    <citation type="journal article" date="2013" name="Proc. Natl. Acad. Sci. U.S.A.">
        <title>Genome structure and metabolic features in the red seaweed Chondrus crispus shed light on evolution of the Archaeplastida.</title>
        <authorList>
            <person name="Collen J."/>
            <person name="Porcel B."/>
            <person name="Carre W."/>
            <person name="Ball S.G."/>
            <person name="Chaparro C."/>
            <person name="Tonon T."/>
            <person name="Barbeyron T."/>
            <person name="Michel G."/>
            <person name="Noel B."/>
            <person name="Valentin K."/>
            <person name="Elias M."/>
            <person name="Artiguenave F."/>
            <person name="Arun A."/>
            <person name="Aury J.M."/>
            <person name="Barbosa-Neto J.F."/>
            <person name="Bothwell J.H."/>
            <person name="Bouget F.Y."/>
            <person name="Brillet L."/>
            <person name="Cabello-Hurtado F."/>
            <person name="Capella-Gutierrez S."/>
            <person name="Charrier B."/>
            <person name="Cladiere L."/>
            <person name="Cock J.M."/>
            <person name="Coelho S.M."/>
            <person name="Colleoni C."/>
            <person name="Czjzek M."/>
            <person name="Da Silva C."/>
            <person name="Delage L."/>
            <person name="Denoeud F."/>
            <person name="Deschamps P."/>
            <person name="Dittami S.M."/>
            <person name="Gabaldon T."/>
            <person name="Gachon C.M."/>
            <person name="Groisillier A."/>
            <person name="Herve C."/>
            <person name="Jabbari K."/>
            <person name="Katinka M."/>
            <person name="Kloareg B."/>
            <person name="Kowalczyk N."/>
            <person name="Labadie K."/>
            <person name="Leblanc C."/>
            <person name="Lopez P.J."/>
            <person name="McLachlan D.H."/>
            <person name="Meslet-Cladiere L."/>
            <person name="Moustafa A."/>
            <person name="Nehr Z."/>
            <person name="Nyvall Collen P."/>
            <person name="Panaud O."/>
            <person name="Partensky F."/>
            <person name="Poulain J."/>
            <person name="Rensing S.A."/>
            <person name="Rousvoal S."/>
            <person name="Samson G."/>
            <person name="Symeonidi A."/>
            <person name="Weissenbach J."/>
            <person name="Zambounis A."/>
            <person name="Wincker P."/>
            <person name="Boyen C."/>
        </authorList>
    </citation>
    <scope>NUCLEOTIDE SEQUENCE [LARGE SCALE GENOMIC DNA]</scope>
    <source>
        <strain evidence="15">cv. Stackhouse</strain>
    </source>
</reference>
<dbReference type="STRING" id="2769.R7Q3T8"/>
<dbReference type="CDD" id="cd00515">
    <property type="entry name" value="HAM1"/>
    <property type="match status" value="1"/>
</dbReference>
<evidence type="ECO:0000313" key="14">
    <source>
        <dbReference type="EMBL" id="CDF32150.1"/>
    </source>
</evidence>
<evidence type="ECO:0000256" key="7">
    <source>
        <dbReference type="ARBA" id="ARBA00022842"/>
    </source>
</evidence>